<dbReference type="Proteomes" id="UP000285146">
    <property type="component" value="Unassembled WGS sequence"/>
</dbReference>
<dbReference type="EMBL" id="LKEB01000005">
    <property type="protein sequence ID" value="ROW16495.1"/>
    <property type="molecule type" value="Genomic_DNA"/>
</dbReference>
<evidence type="ECO:0000313" key="2">
    <source>
        <dbReference type="Proteomes" id="UP000285146"/>
    </source>
</evidence>
<dbReference type="AlphaFoldDB" id="A0A423XJD0"/>
<organism evidence="1 2">
    <name type="scientific">Cytospora leucostoma</name>
    <dbReference type="NCBI Taxonomy" id="1230097"/>
    <lineage>
        <taxon>Eukaryota</taxon>
        <taxon>Fungi</taxon>
        <taxon>Dikarya</taxon>
        <taxon>Ascomycota</taxon>
        <taxon>Pezizomycotina</taxon>
        <taxon>Sordariomycetes</taxon>
        <taxon>Sordariomycetidae</taxon>
        <taxon>Diaporthales</taxon>
        <taxon>Cytosporaceae</taxon>
        <taxon>Cytospora</taxon>
    </lineage>
</organism>
<accession>A0A423XJD0</accession>
<keyword evidence="2" id="KW-1185">Reference proteome</keyword>
<comment type="caution">
    <text evidence="1">The sequence shown here is derived from an EMBL/GenBank/DDBJ whole genome shotgun (WGS) entry which is preliminary data.</text>
</comment>
<reference evidence="1 2" key="1">
    <citation type="submission" date="2015-09" db="EMBL/GenBank/DDBJ databases">
        <title>Host preference determinants of Valsa canker pathogens revealed by comparative genomics.</title>
        <authorList>
            <person name="Yin Z."/>
            <person name="Huang L."/>
        </authorList>
    </citation>
    <scope>NUCLEOTIDE SEQUENCE [LARGE SCALE GENOMIC DNA]</scope>
    <source>
        <strain evidence="1 2">SXYLt</strain>
    </source>
</reference>
<evidence type="ECO:0000313" key="1">
    <source>
        <dbReference type="EMBL" id="ROW16495.1"/>
    </source>
</evidence>
<dbReference type="InParanoid" id="A0A423XJD0"/>
<name>A0A423XJD0_9PEZI</name>
<sequence>MACASFAAQQDTIDLLDTEAEKLMNFVTFFNTITKEPNKFDTNLTIERGAPVICHMTECASRLKSFANRYSQIQNKYETYMEVESVLWEGLRCLKRERRNLMKYLRSQRYADLLEDAWLTGDPDMFMDMLWYRHSLLGASFSYERVISAYHMGVANVIRGKYGFARELWAIEHDSKVLMEEMNNIQMVFMSTMSILGPGR</sequence>
<protein>
    <submittedName>
        <fullName evidence="1">Uncharacterized protein</fullName>
    </submittedName>
</protein>
<gene>
    <name evidence="1" type="ORF">VPNG_02735</name>
</gene>
<proteinExistence type="predicted"/>